<accession>A0ABM5PRN0</accession>
<dbReference type="EMBL" id="CP004350">
    <property type="protein sequence ID" value="AHI20598.1"/>
    <property type="molecule type" value="Genomic_DNA"/>
</dbReference>
<dbReference type="Proteomes" id="UP000019226">
    <property type="component" value="Chromosome"/>
</dbReference>
<evidence type="ECO:0000259" key="1">
    <source>
        <dbReference type="Pfam" id="PF00462"/>
    </source>
</evidence>
<dbReference type="GeneID" id="82878154"/>
<dbReference type="RefSeq" id="WP_006822965.1">
    <property type="nucleotide sequence ID" value="NZ_CP004350.1"/>
</dbReference>
<evidence type="ECO:0000313" key="2">
    <source>
        <dbReference type="EMBL" id="AHI20598.1"/>
    </source>
</evidence>
<organism evidence="2 3">
    <name type="scientific">Corynebacterium casei LMG S-19264</name>
    <dbReference type="NCBI Taxonomy" id="1285583"/>
    <lineage>
        <taxon>Bacteria</taxon>
        <taxon>Bacillati</taxon>
        <taxon>Actinomycetota</taxon>
        <taxon>Actinomycetes</taxon>
        <taxon>Mycobacteriales</taxon>
        <taxon>Corynebacteriaceae</taxon>
        <taxon>Corynebacterium</taxon>
    </lineage>
</organism>
<dbReference type="PROSITE" id="PS51354">
    <property type="entry name" value="GLUTAREDOXIN_2"/>
    <property type="match status" value="1"/>
</dbReference>
<reference evidence="3" key="1">
    <citation type="submission" date="2013-02" db="EMBL/GenBank/DDBJ databases">
        <title>The complete genome sequence of Corynebacterium casei LMG S-19264 (=DSM 44701).</title>
        <authorList>
            <person name="Ruckert C."/>
            <person name="Albersmeier A."/>
            <person name="Kalinowski J."/>
        </authorList>
    </citation>
    <scope>NUCLEOTIDE SEQUENCE [LARGE SCALE GENOMIC DNA]</scope>
    <source>
        <strain evidence="3">LMG S-19264</strain>
    </source>
</reference>
<dbReference type="PROSITE" id="PS00194">
    <property type="entry name" value="THIOREDOXIN_1"/>
    <property type="match status" value="1"/>
</dbReference>
<proteinExistence type="predicted"/>
<dbReference type="InterPro" id="IPR002109">
    <property type="entry name" value="Glutaredoxin"/>
</dbReference>
<dbReference type="SUPFAM" id="SSF52833">
    <property type="entry name" value="Thioredoxin-like"/>
    <property type="match status" value="1"/>
</dbReference>
<feature type="domain" description="Glutaredoxin" evidence="1">
    <location>
        <begin position="12"/>
        <end position="75"/>
    </location>
</feature>
<dbReference type="InterPro" id="IPR036249">
    <property type="entry name" value="Thioredoxin-like_sf"/>
</dbReference>
<protein>
    <recommendedName>
        <fullName evidence="1">Glutaredoxin domain-containing protein</fullName>
    </recommendedName>
</protein>
<name>A0ABM5PRN0_9CORY</name>
<dbReference type="Gene3D" id="3.40.30.10">
    <property type="entry name" value="Glutaredoxin"/>
    <property type="match status" value="1"/>
</dbReference>
<evidence type="ECO:0000313" key="3">
    <source>
        <dbReference type="Proteomes" id="UP000019226"/>
    </source>
</evidence>
<dbReference type="InterPro" id="IPR017937">
    <property type="entry name" value="Thioredoxin_CS"/>
</dbReference>
<keyword evidence="3" id="KW-1185">Reference proteome</keyword>
<sequence length="94" mass="10180">MAVATPETTEHVTVFFADWCPYCARLRSDLNSSETPYAAIDVDNGAAGNDELNEWIKSVNNGNRVVPTVLYSDGTHATNPPAADVRAKLEELNA</sequence>
<dbReference type="NCBIfam" id="TIGR02200">
    <property type="entry name" value="GlrX_actino"/>
    <property type="match status" value="1"/>
</dbReference>
<gene>
    <name evidence="2" type="ORF">CCASEI_10215</name>
</gene>
<dbReference type="InterPro" id="IPR011915">
    <property type="entry name" value="GlrX_actino"/>
</dbReference>
<dbReference type="Pfam" id="PF00462">
    <property type="entry name" value="Glutaredoxin"/>
    <property type="match status" value="1"/>
</dbReference>